<sequence>MKHIVLFDGICNLCDWSVQFIIKRDPGAEFTFASLQSSKGKELREAFHVPEALDSVVFIRSDGQVFTESDAALEICRKLNGPVKLLQVFYIFPRPVRNMLYNAAARRRYRIFGKKEACRIPSKEEAARFLD</sequence>
<proteinExistence type="predicted"/>
<keyword evidence="2" id="KW-1185">Reference proteome</keyword>
<accession>A0A2T4U839</accession>
<evidence type="ECO:0000313" key="2">
    <source>
        <dbReference type="Proteomes" id="UP000240509"/>
    </source>
</evidence>
<dbReference type="InterPro" id="IPR007263">
    <property type="entry name" value="DCC1-like"/>
</dbReference>
<name>A0A2T4U839_9BACI</name>
<dbReference type="PANTHER" id="PTHR33639">
    <property type="entry name" value="THIOL-DISULFIDE OXIDOREDUCTASE DCC"/>
    <property type="match status" value="1"/>
</dbReference>
<gene>
    <name evidence="1" type="ORF">C6Y45_05790</name>
</gene>
<dbReference type="GO" id="GO:0015035">
    <property type="term" value="F:protein-disulfide reductase activity"/>
    <property type="evidence" value="ECO:0007669"/>
    <property type="project" value="InterPro"/>
</dbReference>
<dbReference type="OrthoDB" id="9785438at2"/>
<dbReference type="EMBL" id="PZJJ01000006">
    <property type="protein sequence ID" value="PTL39552.1"/>
    <property type="molecule type" value="Genomic_DNA"/>
</dbReference>
<comment type="caution">
    <text evidence="1">The sequence shown here is derived from an EMBL/GenBank/DDBJ whole genome shotgun (WGS) entry which is preliminary data.</text>
</comment>
<dbReference type="Pfam" id="PF04134">
    <property type="entry name" value="DCC1-like"/>
    <property type="match status" value="1"/>
</dbReference>
<reference evidence="1 2" key="1">
    <citation type="submission" date="2018-03" db="EMBL/GenBank/DDBJ databases">
        <title>Alkalicoccus saliphilus sp. nov., isolated from a mineral pool.</title>
        <authorList>
            <person name="Zhao B."/>
        </authorList>
    </citation>
    <scope>NUCLEOTIDE SEQUENCE [LARGE SCALE GENOMIC DNA]</scope>
    <source>
        <strain evidence="1 2">6AG</strain>
    </source>
</reference>
<dbReference type="AlphaFoldDB" id="A0A2T4U839"/>
<evidence type="ECO:0000313" key="1">
    <source>
        <dbReference type="EMBL" id="PTL39552.1"/>
    </source>
</evidence>
<dbReference type="Proteomes" id="UP000240509">
    <property type="component" value="Unassembled WGS sequence"/>
</dbReference>
<dbReference type="PANTHER" id="PTHR33639:SF2">
    <property type="entry name" value="DUF393 DOMAIN-CONTAINING PROTEIN"/>
    <property type="match status" value="1"/>
</dbReference>
<dbReference type="InterPro" id="IPR052927">
    <property type="entry name" value="DCC_oxidoreductase"/>
</dbReference>
<protein>
    <submittedName>
        <fullName evidence="1">Thiol-disulfide oxidoreductase</fullName>
    </submittedName>
</protein>
<organism evidence="1 2">
    <name type="scientific">Alkalicoccus saliphilus</name>
    <dbReference type="NCBI Taxonomy" id="200989"/>
    <lineage>
        <taxon>Bacteria</taxon>
        <taxon>Bacillati</taxon>
        <taxon>Bacillota</taxon>
        <taxon>Bacilli</taxon>
        <taxon>Bacillales</taxon>
        <taxon>Bacillaceae</taxon>
        <taxon>Alkalicoccus</taxon>
    </lineage>
</organism>
<dbReference type="RefSeq" id="WP_107584170.1">
    <property type="nucleotide sequence ID" value="NZ_PZJJ01000006.1"/>
</dbReference>